<dbReference type="SUPFAM" id="SSF57362">
    <property type="entry name" value="BPTI-like"/>
    <property type="match status" value="1"/>
</dbReference>
<dbReference type="GO" id="GO:0005576">
    <property type="term" value="C:extracellular region"/>
    <property type="evidence" value="ECO:0007669"/>
    <property type="project" value="UniProtKB-SubCell"/>
</dbReference>
<dbReference type="AlphaFoldDB" id="A0A8B9L5Y2"/>
<dbReference type="PRINTS" id="PR01857">
    <property type="entry name" value="ADAMTSFAMILY"/>
</dbReference>
<evidence type="ECO:0000259" key="13">
    <source>
        <dbReference type="PROSITE" id="PS50279"/>
    </source>
</evidence>
<dbReference type="SUPFAM" id="SSF48726">
    <property type="entry name" value="Immunoglobulin"/>
    <property type="match status" value="1"/>
</dbReference>
<dbReference type="InterPro" id="IPR007110">
    <property type="entry name" value="Ig-like_dom"/>
</dbReference>
<dbReference type="Pfam" id="PF00090">
    <property type="entry name" value="TSP_1"/>
    <property type="match status" value="1"/>
</dbReference>
<feature type="domain" description="PLAC" evidence="15">
    <location>
        <begin position="858"/>
        <end position="897"/>
    </location>
</feature>
<dbReference type="Pfam" id="PF05986">
    <property type="entry name" value="ADAMTS_spacer1"/>
    <property type="match status" value="1"/>
</dbReference>
<dbReference type="Ensembl" id="ENSAMXT00005050837.1">
    <property type="protein sequence ID" value="ENSAMXP00005046804.1"/>
    <property type="gene ID" value="ENSAMXG00005021526.1"/>
</dbReference>
<keyword evidence="5" id="KW-0677">Repeat</keyword>
<keyword evidence="2" id="KW-0964">Secreted</keyword>
<dbReference type="InterPro" id="IPR050439">
    <property type="entry name" value="ADAMTS_ADAMTS-like"/>
</dbReference>
<dbReference type="Gene3D" id="2.60.40.10">
    <property type="entry name" value="Immunoglobulins"/>
    <property type="match status" value="1"/>
</dbReference>
<evidence type="ECO:0000256" key="4">
    <source>
        <dbReference type="ARBA" id="ARBA00022729"/>
    </source>
</evidence>
<dbReference type="InterPro" id="IPR002223">
    <property type="entry name" value="Kunitz_BPTI"/>
</dbReference>
<evidence type="ECO:0000256" key="10">
    <source>
        <dbReference type="ARBA" id="ARBA00074534"/>
    </source>
</evidence>
<protein>
    <recommendedName>
        <fullName evidence="10">Papilin</fullName>
    </recommendedName>
</protein>
<evidence type="ECO:0000313" key="16">
    <source>
        <dbReference type="Ensembl" id="ENSAMXP00005046804.1"/>
    </source>
</evidence>
<feature type="chain" id="PRO_5034813765" description="Papilin" evidence="12">
    <location>
        <begin position="20"/>
        <end position="917"/>
    </location>
</feature>
<dbReference type="Gene3D" id="2.60.120.830">
    <property type="match status" value="1"/>
</dbReference>
<dbReference type="GO" id="GO:0005604">
    <property type="term" value="C:basement membrane"/>
    <property type="evidence" value="ECO:0007669"/>
    <property type="project" value="UniProtKB-ARBA"/>
</dbReference>
<evidence type="ECO:0000256" key="11">
    <source>
        <dbReference type="PIRSR" id="PIRSR613273-3"/>
    </source>
</evidence>
<dbReference type="Proteomes" id="UP000694621">
    <property type="component" value="Unplaced"/>
</dbReference>
<dbReference type="CDD" id="cd22635">
    <property type="entry name" value="Kunitz_papilin"/>
    <property type="match status" value="1"/>
</dbReference>
<feature type="disulfide bond" evidence="11">
    <location>
        <begin position="39"/>
        <end position="76"/>
    </location>
</feature>
<dbReference type="GO" id="GO:0030198">
    <property type="term" value="P:extracellular matrix organization"/>
    <property type="evidence" value="ECO:0007669"/>
    <property type="project" value="InterPro"/>
</dbReference>
<evidence type="ECO:0000313" key="17">
    <source>
        <dbReference type="Proteomes" id="UP000694621"/>
    </source>
</evidence>
<dbReference type="SUPFAM" id="SSF82895">
    <property type="entry name" value="TSP-1 type 1 repeat"/>
    <property type="match status" value="5"/>
</dbReference>
<keyword evidence="8" id="KW-0393">Immunoglobulin domain</keyword>
<dbReference type="PROSITE" id="PS50835">
    <property type="entry name" value="IG_LIKE"/>
    <property type="match status" value="1"/>
</dbReference>
<dbReference type="InterPro" id="IPR020901">
    <property type="entry name" value="Prtase_inh_Kunz-CS"/>
</dbReference>
<dbReference type="InterPro" id="IPR036383">
    <property type="entry name" value="TSP1_rpt_sf"/>
</dbReference>
<dbReference type="InterPro" id="IPR003598">
    <property type="entry name" value="Ig_sub2"/>
</dbReference>
<dbReference type="Pfam" id="PF07679">
    <property type="entry name" value="I-set"/>
    <property type="match status" value="1"/>
</dbReference>
<keyword evidence="3" id="KW-0646">Protease inhibitor</keyword>
<dbReference type="PROSITE" id="PS50900">
    <property type="entry name" value="PLAC"/>
    <property type="match status" value="1"/>
</dbReference>
<dbReference type="SMART" id="SM00131">
    <property type="entry name" value="KU"/>
    <property type="match status" value="1"/>
</dbReference>
<dbReference type="InterPro" id="IPR013273">
    <property type="entry name" value="ADAMTS/ADAMTS-like"/>
</dbReference>
<dbReference type="InterPro" id="IPR045371">
    <property type="entry name" value="ADAMTS_CR_3"/>
</dbReference>
<comment type="similarity">
    <text evidence="9">Belongs to the papilin family.</text>
</comment>
<dbReference type="InterPro" id="IPR036880">
    <property type="entry name" value="Kunitz_BPTI_sf"/>
</dbReference>
<feature type="disulfide bond" evidence="11">
    <location>
        <begin position="35"/>
        <end position="71"/>
    </location>
</feature>
<dbReference type="Pfam" id="PF19030">
    <property type="entry name" value="TSP1_ADAMTS"/>
    <property type="match status" value="4"/>
</dbReference>
<evidence type="ECO:0000256" key="6">
    <source>
        <dbReference type="ARBA" id="ARBA00022900"/>
    </source>
</evidence>
<dbReference type="InterPro" id="IPR013098">
    <property type="entry name" value="Ig_I-set"/>
</dbReference>
<evidence type="ECO:0000256" key="5">
    <source>
        <dbReference type="ARBA" id="ARBA00022737"/>
    </source>
</evidence>
<feature type="disulfide bond" evidence="11">
    <location>
        <begin position="50"/>
        <end position="61"/>
    </location>
</feature>
<organism evidence="16 17">
    <name type="scientific">Astyanax mexicanus</name>
    <name type="common">Blind cave fish</name>
    <name type="synonym">Astyanax fasciatus mexicanus</name>
    <dbReference type="NCBI Taxonomy" id="7994"/>
    <lineage>
        <taxon>Eukaryota</taxon>
        <taxon>Metazoa</taxon>
        <taxon>Chordata</taxon>
        <taxon>Craniata</taxon>
        <taxon>Vertebrata</taxon>
        <taxon>Euteleostomi</taxon>
        <taxon>Actinopterygii</taxon>
        <taxon>Neopterygii</taxon>
        <taxon>Teleostei</taxon>
        <taxon>Ostariophysi</taxon>
        <taxon>Characiformes</taxon>
        <taxon>Characoidei</taxon>
        <taxon>Acestrorhamphidae</taxon>
        <taxon>Acestrorhamphinae</taxon>
        <taxon>Astyanax</taxon>
    </lineage>
</organism>
<keyword evidence="6" id="KW-0722">Serine protease inhibitor</keyword>
<dbReference type="GO" id="GO:0006508">
    <property type="term" value="P:proteolysis"/>
    <property type="evidence" value="ECO:0007669"/>
    <property type="project" value="TreeGrafter"/>
</dbReference>
<evidence type="ECO:0000256" key="9">
    <source>
        <dbReference type="ARBA" id="ARBA00061693"/>
    </source>
</evidence>
<dbReference type="InterPro" id="IPR003599">
    <property type="entry name" value="Ig_sub"/>
</dbReference>
<sequence>MKLLLVGAFLQLLLASVFTLPSGDYWDEWGPYGECSRTCGSGVTVRTRRCVTQRLDGGHNCVGPDKSYRTCNIQDCPEGSRDFREEQCAHFDGSEFHGKHYKWLPYYGAENPCELNCIPRGENFYYRHRSSVADGTPCHPGRKDICVEGVCRRLGCDGMLESQQQEDPCLQCGGNGQSCYPVKSTFSMRDLPNGYNQMFIIPVGATSIRISEAVATRNYLAIKNLRGEYYLNGHWVIEFSRATPIAGTMLYYQRGTEGEMIPETIVGRGPTTEPLVIELIFQEPNQGVDYEYYLPNGRSREGYYWSYGSWSGCSRECGSGYQSRLVFCTIDNEAYPDYLCASLPRPSNNRTCNEQQCPLTRSWKIGEWNQCSVACGGGSQVRRVECISHDASGMRVVEDSLCEAYSARPLSQQNCNIQQCAQYTVSSWSQCSVTCGSGEQMRDVMCVGSGGTRLEDSMCVNLPKPPTTQTCEMPACRNLVGWHIGDWGLCSKSCSSGLRERQVICSDTQRNLYGAEHCSAHPKPPTVESCNTQPCYSPQGTRLILNLKKCRFILSLTNISQIFITYLSSCCNRVNTPATPPEDCRTSTYGCCYDGVTAAGGAYGEGCPNPPTSAQRVSCELPHTAGQCDQWTARYYYDSASSRCIHFWYGGCHGNSNNFATLEECQRTCQGPVRLGASAAQHARHARTQLRGRRPSPRAVPVNSPSVVCRHPLVIFFYVFRHRQQPNGSLLVGPLKMEDSGWLLCLATRDRERDYRYIYLSVSGDLRITTAPNNVQVSRGSTAQLPCVVSGENVNVGWSRNGVPVRPDGNRVQVSADGTLIIHNVQPVDEGSYTCNAYTGTFSVSATADIRVSKGPGPSADCVDEPELANCELIVTARLCGHQYFSSFCCASCYNYTVGKGRPGRLGRTTGIIRHTG</sequence>
<proteinExistence type="inferred from homology"/>
<dbReference type="PROSITE" id="PS00280">
    <property type="entry name" value="BPTI_KUNITZ_1"/>
    <property type="match status" value="1"/>
</dbReference>
<dbReference type="SMART" id="SM00209">
    <property type="entry name" value="TSP1"/>
    <property type="match status" value="5"/>
</dbReference>
<comment type="subcellular location">
    <subcellularLocation>
        <location evidence="1">Secreted</location>
    </subcellularLocation>
</comment>
<evidence type="ECO:0000259" key="14">
    <source>
        <dbReference type="PROSITE" id="PS50835"/>
    </source>
</evidence>
<feature type="signal peptide" evidence="12">
    <location>
        <begin position="1"/>
        <end position="19"/>
    </location>
</feature>
<evidence type="ECO:0000259" key="15">
    <source>
        <dbReference type="PROSITE" id="PS50900"/>
    </source>
</evidence>
<evidence type="ECO:0000256" key="7">
    <source>
        <dbReference type="ARBA" id="ARBA00023157"/>
    </source>
</evidence>
<dbReference type="Gene3D" id="4.10.410.10">
    <property type="entry name" value="Pancreatic trypsin inhibitor Kunitz domain"/>
    <property type="match status" value="1"/>
</dbReference>
<evidence type="ECO:0000256" key="12">
    <source>
        <dbReference type="SAM" id="SignalP"/>
    </source>
</evidence>
<dbReference type="PANTHER" id="PTHR13723">
    <property type="entry name" value="ADAMTS A DISINTEGRIN AND METALLOPROTEASE WITH THROMBOSPONDIN MOTIFS PROTEASE"/>
    <property type="match status" value="1"/>
</dbReference>
<dbReference type="InterPro" id="IPR013783">
    <property type="entry name" value="Ig-like_fold"/>
</dbReference>
<name>A0A8B9L5Y2_ASTMX</name>
<dbReference type="SMART" id="SM00408">
    <property type="entry name" value="IGc2"/>
    <property type="match status" value="1"/>
</dbReference>
<evidence type="ECO:0000256" key="1">
    <source>
        <dbReference type="ARBA" id="ARBA00004613"/>
    </source>
</evidence>
<dbReference type="Pfam" id="PF19236">
    <property type="entry name" value="ADAMTS_CR_3"/>
    <property type="match status" value="1"/>
</dbReference>
<dbReference type="PRINTS" id="PR00759">
    <property type="entry name" value="BASICPTASE"/>
</dbReference>
<dbReference type="FunFam" id="4.10.410.10:FF:000017">
    <property type="entry name" value="papilin isoform X2"/>
    <property type="match status" value="1"/>
</dbReference>
<evidence type="ECO:0000256" key="3">
    <source>
        <dbReference type="ARBA" id="ARBA00022690"/>
    </source>
</evidence>
<dbReference type="FunFam" id="2.60.120.830:FF:000001">
    <property type="entry name" value="A disintegrin and metalloproteinase with thrombospondin motifs 1"/>
    <property type="match status" value="1"/>
</dbReference>
<dbReference type="InterPro" id="IPR036179">
    <property type="entry name" value="Ig-like_dom_sf"/>
</dbReference>
<feature type="domain" description="Ig-like" evidence="14">
    <location>
        <begin position="766"/>
        <end position="851"/>
    </location>
</feature>
<dbReference type="SMART" id="SM00409">
    <property type="entry name" value="IG"/>
    <property type="match status" value="2"/>
</dbReference>
<keyword evidence="4 12" id="KW-0732">Signal</keyword>
<reference evidence="16" key="1">
    <citation type="submission" date="2025-08" db="UniProtKB">
        <authorList>
            <consortium name="Ensembl"/>
        </authorList>
    </citation>
    <scope>IDENTIFICATION</scope>
</reference>
<accession>A0A8B9L5Y2</accession>
<dbReference type="Pfam" id="PF00014">
    <property type="entry name" value="Kunitz_BPTI"/>
    <property type="match status" value="1"/>
</dbReference>
<dbReference type="PROSITE" id="PS50279">
    <property type="entry name" value="BPTI_KUNITZ_2"/>
    <property type="match status" value="1"/>
</dbReference>
<evidence type="ECO:0000256" key="8">
    <source>
        <dbReference type="ARBA" id="ARBA00023319"/>
    </source>
</evidence>
<dbReference type="Gene3D" id="2.20.100.10">
    <property type="entry name" value="Thrombospondin type-1 (TSP1) repeat"/>
    <property type="match status" value="5"/>
</dbReference>
<dbReference type="InterPro" id="IPR000884">
    <property type="entry name" value="TSP1_rpt"/>
</dbReference>
<dbReference type="GO" id="GO:0004867">
    <property type="term" value="F:serine-type endopeptidase inhibitor activity"/>
    <property type="evidence" value="ECO:0007669"/>
    <property type="project" value="UniProtKB-KW"/>
</dbReference>
<feature type="domain" description="BPTI/Kunitz inhibitor" evidence="13">
    <location>
        <begin position="619"/>
        <end position="669"/>
    </location>
</feature>
<dbReference type="InterPro" id="IPR010909">
    <property type="entry name" value="PLAC"/>
</dbReference>
<dbReference type="PROSITE" id="PS50092">
    <property type="entry name" value="TSP1"/>
    <property type="match status" value="5"/>
</dbReference>
<dbReference type="Pfam" id="PF08686">
    <property type="entry name" value="PLAC"/>
    <property type="match status" value="1"/>
</dbReference>
<dbReference type="FunFam" id="2.20.100.10:FF:000005">
    <property type="entry name" value="ADAM metallopeptidase with thrombospondin type 1 motif 9"/>
    <property type="match status" value="4"/>
</dbReference>
<dbReference type="PANTHER" id="PTHR13723:SF281">
    <property type="entry name" value="PAPILIN"/>
    <property type="match status" value="1"/>
</dbReference>
<dbReference type="GO" id="GO:0004222">
    <property type="term" value="F:metalloendopeptidase activity"/>
    <property type="evidence" value="ECO:0007669"/>
    <property type="project" value="TreeGrafter"/>
</dbReference>
<dbReference type="InterPro" id="IPR010294">
    <property type="entry name" value="ADAMTS_spacer1"/>
</dbReference>
<evidence type="ECO:0000256" key="2">
    <source>
        <dbReference type="ARBA" id="ARBA00022525"/>
    </source>
</evidence>
<keyword evidence="7 11" id="KW-1015">Disulfide bond</keyword>